<proteinExistence type="predicted"/>
<evidence type="ECO:0000313" key="1">
    <source>
        <dbReference type="EMBL" id="PXW80838.1"/>
    </source>
</evidence>
<keyword evidence="2" id="KW-1185">Reference proteome</keyword>
<name>A0A2V3VJ74_9BACI</name>
<gene>
    <name evidence="1" type="ORF">DFR56_12512</name>
</gene>
<dbReference type="PANTHER" id="PTHR35586">
    <property type="entry name" value="SLL1691 PROTEIN"/>
    <property type="match status" value="1"/>
</dbReference>
<dbReference type="EMBL" id="QJJQ01000025">
    <property type="protein sequence ID" value="PXW80838.1"/>
    <property type="molecule type" value="Genomic_DNA"/>
</dbReference>
<evidence type="ECO:0000313" key="2">
    <source>
        <dbReference type="Proteomes" id="UP000247978"/>
    </source>
</evidence>
<comment type="caution">
    <text evidence="1">The sequence shown here is derived from an EMBL/GenBank/DDBJ whole genome shotgun (WGS) entry which is preliminary data.</text>
</comment>
<sequence>MDTILLTETPSFAKPAQVYFLKEQKKEYTNHDMLFKQLIRYFFTDFLKAFFPDMYEQIDLESIHFLPEEVYTNVVRRDIRKLDIVVEVKQKNTDALIIIHVEPQSSVQYQFNKRMFQYYSLLYNEYQKPIIPIAVFSYPENWEKNEFTIQALGTTYLHFRYHTLHLRKMYWRDYLRKENPVVAAFLSKMGYKEEERYKVKVEFMHLLWRLQLDEAAQRLIYGFFNSYLQLTGEEEVKYMEAMEDFDDAEEMKKIIIPYEEELKHKGRVEGIEAERKGIALKMLADGFTVEKIMQLTKLKHDEVEILKQQQI</sequence>
<dbReference type="RefSeq" id="WP_110397523.1">
    <property type="nucleotide sequence ID" value="NZ_JBHUHB010000001.1"/>
</dbReference>
<protein>
    <submittedName>
        <fullName evidence="1">Putative transposase/invertase (TIGR01784 family)</fullName>
    </submittedName>
</protein>
<accession>A0A2V3VJ74</accession>
<dbReference type="OrthoDB" id="419816at2"/>
<dbReference type="PANTHER" id="PTHR35586:SF1">
    <property type="entry name" value="SLL1691 PROTEIN"/>
    <property type="match status" value="1"/>
</dbReference>
<dbReference type="Proteomes" id="UP000247978">
    <property type="component" value="Unassembled WGS sequence"/>
</dbReference>
<reference evidence="1 2" key="1">
    <citation type="submission" date="2018-05" db="EMBL/GenBank/DDBJ databases">
        <title>Genomic Encyclopedia of Type Strains, Phase IV (KMG-IV): sequencing the most valuable type-strain genomes for metagenomic binning, comparative biology and taxonomic classification.</title>
        <authorList>
            <person name="Goeker M."/>
        </authorList>
    </citation>
    <scope>NUCLEOTIDE SEQUENCE [LARGE SCALE GENOMIC DNA]</scope>
    <source>
        <strain evidence="1 2">DSM 28556</strain>
    </source>
</reference>
<organism evidence="1 2">
    <name type="scientific">Pseudogracilibacillus auburnensis</name>
    <dbReference type="NCBI Taxonomy" id="1494959"/>
    <lineage>
        <taxon>Bacteria</taxon>
        <taxon>Bacillati</taxon>
        <taxon>Bacillota</taxon>
        <taxon>Bacilli</taxon>
        <taxon>Bacillales</taxon>
        <taxon>Bacillaceae</taxon>
        <taxon>Pseudogracilibacillus</taxon>
    </lineage>
</organism>
<dbReference type="AlphaFoldDB" id="A0A2V3VJ74"/>